<feature type="compositionally biased region" description="Low complexity" evidence="1">
    <location>
        <begin position="87"/>
        <end position="100"/>
    </location>
</feature>
<evidence type="ECO:0000313" key="5">
    <source>
        <dbReference type="Proteomes" id="UP000656367"/>
    </source>
</evidence>
<feature type="domain" description="DUF8186" evidence="2">
    <location>
        <begin position="222"/>
        <end position="354"/>
    </location>
</feature>
<dbReference type="OrthoDB" id="311765at2157"/>
<reference evidence="4" key="1">
    <citation type="journal article" date="2014" name="Int. J. Syst. Evol. Microbiol.">
        <title>Complete genome sequence of Corynebacterium casei LMG S-19264T (=DSM 44701T), isolated from a smear-ripened cheese.</title>
        <authorList>
            <consortium name="US DOE Joint Genome Institute (JGI-PGF)"/>
            <person name="Walter F."/>
            <person name="Albersmeier A."/>
            <person name="Kalinowski J."/>
            <person name="Ruckert C."/>
        </authorList>
    </citation>
    <scope>NUCLEOTIDE SEQUENCE</scope>
    <source>
        <strain evidence="4">JCM 15759</strain>
    </source>
</reference>
<evidence type="ECO:0000259" key="2">
    <source>
        <dbReference type="Pfam" id="PF26589"/>
    </source>
</evidence>
<dbReference type="Pfam" id="PF26590">
    <property type="entry name" value="DUF8186_M"/>
    <property type="match status" value="1"/>
</dbReference>
<dbReference type="Proteomes" id="UP000656367">
    <property type="component" value="Unassembled WGS sequence"/>
</dbReference>
<dbReference type="EMBL" id="BMON01000012">
    <property type="protein sequence ID" value="GGM52965.1"/>
    <property type="molecule type" value="Genomic_DNA"/>
</dbReference>
<comment type="caution">
    <text evidence="4">The sequence shown here is derived from an EMBL/GenBank/DDBJ whole genome shotgun (WGS) entry which is preliminary data.</text>
</comment>
<dbReference type="InterPro" id="IPR058499">
    <property type="entry name" value="DUF8186"/>
</dbReference>
<dbReference type="InterPro" id="IPR058910">
    <property type="entry name" value="DUF8186_M"/>
</dbReference>
<evidence type="ECO:0000259" key="3">
    <source>
        <dbReference type="Pfam" id="PF26590"/>
    </source>
</evidence>
<name>A0A830FIA2_HALAR</name>
<feature type="domain" description="DUF8186" evidence="3">
    <location>
        <begin position="390"/>
        <end position="543"/>
    </location>
</feature>
<evidence type="ECO:0000313" key="4">
    <source>
        <dbReference type="EMBL" id="GGM52965.1"/>
    </source>
</evidence>
<organism evidence="4 5">
    <name type="scientific">Haloarcula argentinensis</name>
    <dbReference type="NCBI Taxonomy" id="43776"/>
    <lineage>
        <taxon>Archaea</taxon>
        <taxon>Methanobacteriati</taxon>
        <taxon>Methanobacteriota</taxon>
        <taxon>Stenosarchaea group</taxon>
        <taxon>Halobacteria</taxon>
        <taxon>Halobacteriales</taxon>
        <taxon>Haloarculaceae</taxon>
        <taxon>Haloarcula</taxon>
    </lineage>
</organism>
<dbReference type="Pfam" id="PF26589">
    <property type="entry name" value="DUF8186"/>
    <property type="match status" value="1"/>
</dbReference>
<feature type="region of interest" description="Disordered" evidence="1">
    <location>
        <begin position="60"/>
        <end position="115"/>
    </location>
</feature>
<protein>
    <submittedName>
        <fullName evidence="4">Uncharacterized protein</fullName>
    </submittedName>
</protein>
<dbReference type="RefSeq" id="WP_188854207.1">
    <property type="nucleotide sequence ID" value="NZ_BMON01000012.1"/>
</dbReference>
<dbReference type="AlphaFoldDB" id="A0A830FIA2"/>
<accession>A0A830FIA2</accession>
<sequence length="696" mass="75827">MPSLRSVLVIAALCSLLSTAAAAGPTSGTTGPAQIQTERATGHFLTGSSHGGVWVLQQNATAPNGSSGEGMEANDTETNEFSARDPAANGTAANETAGNESIDRRSAANQTGVNGSVKLGARQNLSAKVSCYENASNPPANASVGDNATAGVLPPNRSYNHNHTFFRALWSGDPDHPDLTRADRAEAENGTLAVLPSCTGDMLSREPSNTTLWNRPEHDSFQTGIETSSQPVNVTDTRSGLWIRDAYVTFFSVEPSTVVHRGSGRTRLVRPNGTVRAIHDYRVFLSELFEDDFRVVNTSTSTTLYANGTAMDNSTAAQPTLNYTEINGTTELQLVTTISTNLSEIDDDEIDEYELTVTDSRTVQVENLSEREMVVEPGVVPNGRGATTDDYRIGTVIPGSWQSVQFDGGYEVRSKWRFYTRSPPGWENWSENTTTPVRPLETHAVWATEGPEVTVNRVQNESSDGWRFVPSLEAVYPTNATVNTTANATRNTTANATNRTTLPPEIQINRSETFTTADRFTIRSAEQLRTENFEIRGLVRGNSIEQPADSTNPTPIREINITSEVVNSTDNSTDLLVRIEPKAGFPIAAGTVTVATGQFRVKRPFSGTDEITVTVDQGEVSSAIVTYRPTQIWWEQGRAVPVRDTQERVAYEVDLPDLSEFIDIVVVTLLTLLPAVLALYGYDVWTRGQFVGWYNP</sequence>
<evidence type="ECO:0000256" key="1">
    <source>
        <dbReference type="SAM" id="MobiDB-lite"/>
    </source>
</evidence>
<reference evidence="4" key="2">
    <citation type="submission" date="2020-09" db="EMBL/GenBank/DDBJ databases">
        <authorList>
            <person name="Sun Q."/>
            <person name="Ohkuma M."/>
        </authorList>
    </citation>
    <scope>NUCLEOTIDE SEQUENCE</scope>
    <source>
        <strain evidence="4">JCM 15759</strain>
    </source>
</reference>
<gene>
    <name evidence="4" type="ORF">GCM10009006_37610</name>
</gene>
<proteinExistence type="predicted"/>